<keyword evidence="2" id="KW-0732">Signal</keyword>
<evidence type="ECO:0000256" key="2">
    <source>
        <dbReference type="SAM" id="SignalP"/>
    </source>
</evidence>
<keyword evidence="1" id="KW-0472">Membrane</keyword>
<feature type="signal peptide" evidence="2">
    <location>
        <begin position="1"/>
        <end position="25"/>
    </location>
</feature>
<protein>
    <submittedName>
        <fullName evidence="3">Uncharacterized protein</fullName>
    </submittedName>
</protein>
<reference evidence="3 4" key="1">
    <citation type="submission" date="2016-10" db="EMBL/GenBank/DDBJ databases">
        <authorList>
            <person name="de Groot N.N."/>
        </authorList>
    </citation>
    <scope>NUCLEOTIDE SEQUENCE [LARGE SCALE GENOMIC DNA]</scope>
    <source>
        <strain evidence="3 4">CGMCC 1.9113</strain>
    </source>
</reference>
<keyword evidence="1" id="KW-1133">Transmembrane helix</keyword>
<organism evidence="3 4">
    <name type="scientific">Sphingomonas rubra</name>
    <dbReference type="NCBI Taxonomy" id="634430"/>
    <lineage>
        <taxon>Bacteria</taxon>
        <taxon>Pseudomonadati</taxon>
        <taxon>Pseudomonadota</taxon>
        <taxon>Alphaproteobacteria</taxon>
        <taxon>Sphingomonadales</taxon>
        <taxon>Sphingomonadaceae</taxon>
        <taxon>Sphingomonas</taxon>
    </lineage>
</organism>
<dbReference type="EMBL" id="FOXP01000002">
    <property type="protein sequence ID" value="SFP47655.1"/>
    <property type="molecule type" value="Genomic_DNA"/>
</dbReference>
<feature type="transmembrane region" description="Helical" evidence="1">
    <location>
        <begin position="49"/>
        <end position="73"/>
    </location>
</feature>
<keyword evidence="1" id="KW-0812">Transmembrane</keyword>
<dbReference type="Proteomes" id="UP000199586">
    <property type="component" value="Unassembled WGS sequence"/>
</dbReference>
<keyword evidence="4" id="KW-1185">Reference proteome</keyword>
<name>A0A1I5QN25_9SPHN</name>
<evidence type="ECO:0000313" key="4">
    <source>
        <dbReference type="Proteomes" id="UP000199586"/>
    </source>
</evidence>
<accession>A0A1I5QN25</accession>
<feature type="chain" id="PRO_5011705303" evidence="2">
    <location>
        <begin position="26"/>
        <end position="82"/>
    </location>
</feature>
<proteinExistence type="predicted"/>
<dbReference type="AlphaFoldDB" id="A0A1I5QN25"/>
<evidence type="ECO:0000313" key="3">
    <source>
        <dbReference type="EMBL" id="SFP47655.1"/>
    </source>
</evidence>
<gene>
    <name evidence="3" type="ORF">SAMN04488241_102171</name>
</gene>
<sequence>MNVFKKIMTSAAVASLSIVPVAAHAADASSLSVAKSVRASASTKQGDNLAGGGGFIVAALAAAAVVVGIIIVADNDDDADSN</sequence>
<evidence type="ECO:0000256" key="1">
    <source>
        <dbReference type="SAM" id="Phobius"/>
    </source>
</evidence>